<proteinExistence type="predicted"/>
<reference evidence="1" key="1">
    <citation type="submission" date="2021-11" db="EMBL/GenBank/DDBJ databases">
        <title>Description of novel Flavobacterium species.</title>
        <authorList>
            <person name="Saticioglu I.B."/>
            <person name="Ay H."/>
            <person name="Altun S."/>
            <person name="Duman M."/>
        </authorList>
    </citation>
    <scope>NUCLEOTIDE SEQUENCE</scope>
    <source>
        <strain evidence="1">F-65</strain>
    </source>
</reference>
<evidence type="ECO:0000313" key="1">
    <source>
        <dbReference type="EMBL" id="MCC9072091.1"/>
    </source>
</evidence>
<dbReference type="EMBL" id="JAJJMO010000001">
    <property type="protein sequence ID" value="MCC9072091.1"/>
    <property type="molecule type" value="Genomic_DNA"/>
</dbReference>
<evidence type="ECO:0000313" key="2">
    <source>
        <dbReference type="Proteomes" id="UP001430919"/>
    </source>
</evidence>
<keyword evidence="2" id="KW-1185">Reference proteome</keyword>
<protein>
    <recommendedName>
        <fullName evidence="3">Bacteriocin-type signal sequence-containing protein</fullName>
    </recommendedName>
</protein>
<organism evidence="1 2">
    <name type="scientific">Flavobacterium pisciphilum</name>
    <dbReference type="NCBI Taxonomy" id="2893755"/>
    <lineage>
        <taxon>Bacteria</taxon>
        <taxon>Pseudomonadati</taxon>
        <taxon>Bacteroidota</taxon>
        <taxon>Flavobacteriia</taxon>
        <taxon>Flavobacteriales</taxon>
        <taxon>Flavobacteriaceae</taxon>
        <taxon>Flavobacterium</taxon>
    </lineage>
</organism>
<accession>A0ABS8MTH9</accession>
<dbReference type="RefSeq" id="WP_229988842.1">
    <property type="nucleotide sequence ID" value="NZ_JAJJMO010000001.1"/>
</dbReference>
<dbReference type="Proteomes" id="UP001430919">
    <property type="component" value="Unassembled WGS sequence"/>
</dbReference>
<gene>
    <name evidence="1" type="ORF">LNQ49_10920</name>
</gene>
<evidence type="ECO:0008006" key="3">
    <source>
        <dbReference type="Google" id="ProtNLM"/>
    </source>
</evidence>
<sequence>MLKNILNLEGAQELSKNEQKRIKGSTVMPKYDCASGFCMNIYKNCVLCKD</sequence>
<name>A0ABS8MTH9_9FLAO</name>
<comment type="caution">
    <text evidence="1">The sequence shown here is derived from an EMBL/GenBank/DDBJ whole genome shotgun (WGS) entry which is preliminary data.</text>
</comment>